<dbReference type="Gene3D" id="3.40.50.720">
    <property type="entry name" value="NAD(P)-binding Rossmann-like Domain"/>
    <property type="match status" value="1"/>
</dbReference>
<dbReference type="InterPro" id="IPR001509">
    <property type="entry name" value="Epimerase_deHydtase"/>
</dbReference>
<comment type="caution">
    <text evidence="4">The sequence shown here is derived from an EMBL/GenBank/DDBJ whole genome shotgun (WGS) entry which is preliminary data.</text>
</comment>
<dbReference type="InterPro" id="IPR050425">
    <property type="entry name" value="NAD(P)_dehydrat-like"/>
</dbReference>
<dbReference type="RefSeq" id="XP_040729598.1">
    <property type="nucleotide sequence ID" value="XM_040873091.1"/>
</dbReference>
<dbReference type="EMBL" id="MIKG01000001">
    <property type="protein sequence ID" value="RAO65081.1"/>
    <property type="molecule type" value="Genomic_DNA"/>
</dbReference>
<dbReference type="AlphaFoldDB" id="A0A364KNJ4"/>
<evidence type="ECO:0000256" key="2">
    <source>
        <dbReference type="ARBA" id="ARBA00023445"/>
    </source>
</evidence>
<keyword evidence="5" id="KW-1185">Reference proteome</keyword>
<proteinExistence type="inferred from homology"/>
<evidence type="ECO:0000259" key="3">
    <source>
        <dbReference type="Pfam" id="PF01370"/>
    </source>
</evidence>
<dbReference type="PANTHER" id="PTHR10366">
    <property type="entry name" value="NAD DEPENDENT EPIMERASE/DEHYDRATASE"/>
    <property type="match status" value="1"/>
</dbReference>
<keyword evidence="1" id="KW-0560">Oxidoreductase</keyword>
<dbReference type="GO" id="GO:0016616">
    <property type="term" value="F:oxidoreductase activity, acting on the CH-OH group of donors, NAD or NADP as acceptor"/>
    <property type="evidence" value="ECO:0007669"/>
    <property type="project" value="TreeGrafter"/>
</dbReference>
<sequence>MTITEIQTTIPKGSWILVTGASGFLASHVVKEFLQRGYKVRGTVRDLNKYAWLVQDLFKTDADKSNFESVQVPDLAAPHAFDEAVKGVSAIVHIATIGFDPNPNNVIPKVVAGTKSLLEAATKEPSVKQFVYTSSVAAMISPQLGDTARLTANTWNNEAVEQAWAPPPYEPIRAFTVYAASKTQAEKAVWEFANEKHPHFTINSVVPATIMGECLSKSHAELGHMFLRILYEGKPDAVAAILTMPGPIPHNVRDCAILHVAAVLDPDVKNARLIGWGQPCSWNDIVAIMRRLCPDRQFIDEIPGLEAYKITADDEQSLVILKKWTGQDGWTSLEQSIAEHLPNIVKWYP</sequence>
<name>A0A364KNJ4_TALAM</name>
<organism evidence="4 5">
    <name type="scientific">Talaromyces amestolkiae</name>
    <dbReference type="NCBI Taxonomy" id="1196081"/>
    <lineage>
        <taxon>Eukaryota</taxon>
        <taxon>Fungi</taxon>
        <taxon>Dikarya</taxon>
        <taxon>Ascomycota</taxon>
        <taxon>Pezizomycotina</taxon>
        <taxon>Eurotiomycetes</taxon>
        <taxon>Eurotiomycetidae</taxon>
        <taxon>Eurotiales</taxon>
        <taxon>Trichocomaceae</taxon>
        <taxon>Talaromyces</taxon>
        <taxon>Talaromyces sect. Talaromyces</taxon>
    </lineage>
</organism>
<dbReference type="Proteomes" id="UP000249363">
    <property type="component" value="Unassembled WGS sequence"/>
</dbReference>
<dbReference type="PANTHER" id="PTHR10366:SF562">
    <property type="entry name" value="ALDEHYDE REDUCTASE II (AFU_ORTHOLOGUE AFUA_1G11360)"/>
    <property type="match status" value="1"/>
</dbReference>
<dbReference type="InterPro" id="IPR036291">
    <property type="entry name" value="NAD(P)-bd_dom_sf"/>
</dbReference>
<dbReference type="STRING" id="1196081.A0A364KNJ4"/>
<evidence type="ECO:0000256" key="1">
    <source>
        <dbReference type="ARBA" id="ARBA00023002"/>
    </source>
</evidence>
<accession>A0A364KNJ4</accession>
<protein>
    <recommendedName>
        <fullName evidence="3">NAD-dependent epimerase/dehydratase domain-containing protein</fullName>
    </recommendedName>
</protein>
<dbReference type="OrthoDB" id="2735536at2759"/>
<gene>
    <name evidence="4" type="ORF">BHQ10_001093</name>
</gene>
<dbReference type="SUPFAM" id="SSF51735">
    <property type="entry name" value="NAD(P)-binding Rossmann-fold domains"/>
    <property type="match status" value="1"/>
</dbReference>
<dbReference type="Pfam" id="PF01370">
    <property type="entry name" value="Epimerase"/>
    <property type="match status" value="1"/>
</dbReference>
<reference evidence="4 5" key="1">
    <citation type="journal article" date="2017" name="Biotechnol. Biofuels">
        <title>Differential beta-glucosidase expression as a function of carbon source availability in Talaromyces amestolkiae: a genomic and proteomic approach.</title>
        <authorList>
            <person name="de Eugenio L.I."/>
            <person name="Mendez-Liter J.A."/>
            <person name="Nieto-Dominguez M."/>
            <person name="Alonso L."/>
            <person name="Gil-Munoz J."/>
            <person name="Barriuso J."/>
            <person name="Prieto A."/>
            <person name="Martinez M.J."/>
        </authorList>
    </citation>
    <scope>NUCLEOTIDE SEQUENCE [LARGE SCALE GENOMIC DNA]</scope>
    <source>
        <strain evidence="4 5">CIB</strain>
    </source>
</reference>
<feature type="domain" description="NAD-dependent epimerase/dehydratase" evidence="3">
    <location>
        <begin position="16"/>
        <end position="217"/>
    </location>
</feature>
<evidence type="ECO:0000313" key="5">
    <source>
        <dbReference type="Proteomes" id="UP000249363"/>
    </source>
</evidence>
<evidence type="ECO:0000313" key="4">
    <source>
        <dbReference type="EMBL" id="RAO65081.1"/>
    </source>
</evidence>
<dbReference type="GeneID" id="63790310"/>
<comment type="similarity">
    <text evidence="2">Belongs to the NAD(P)-dependent epimerase/dehydratase family. Dihydroflavonol-4-reductase subfamily.</text>
</comment>